<evidence type="ECO:0000256" key="1">
    <source>
        <dbReference type="ARBA" id="ARBA00022741"/>
    </source>
</evidence>
<name>A0ABR7EWM0_9FIRM</name>
<dbReference type="SUPFAM" id="SSF50891">
    <property type="entry name" value="Cyclophilin-like"/>
    <property type="match status" value="1"/>
</dbReference>
<gene>
    <name evidence="5" type="ORF">H8S07_06390</name>
</gene>
<keyword evidence="2" id="KW-0378">Hydrolase</keyword>
<organism evidence="5 6">
    <name type="scientific">Dorea hominis</name>
    <dbReference type="NCBI Taxonomy" id="2763040"/>
    <lineage>
        <taxon>Bacteria</taxon>
        <taxon>Bacillati</taxon>
        <taxon>Bacillota</taxon>
        <taxon>Clostridia</taxon>
        <taxon>Lachnospirales</taxon>
        <taxon>Lachnospiraceae</taxon>
        <taxon>Dorea</taxon>
    </lineage>
</organism>
<keyword evidence="3" id="KW-0067">ATP-binding</keyword>
<dbReference type="Proteomes" id="UP000647235">
    <property type="component" value="Unassembled WGS sequence"/>
</dbReference>
<dbReference type="NCBIfam" id="TIGR00724">
    <property type="entry name" value="urea_amlyse_rel"/>
    <property type="match status" value="1"/>
</dbReference>
<dbReference type="Pfam" id="PF02626">
    <property type="entry name" value="CT_A_B"/>
    <property type="match status" value="1"/>
</dbReference>
<dbReference type="InterPro" id="IPR052708">
    <property type="entry name" value="PxpC"/>
</dbReference>
<dbReference type="PANTHER" id="PTHR43309:SF5">
    <property type="entry name" value="5-OXOPROLINASE SUBUNIT C"/>
    <property type="match status" value="1"/>
</dbReference>
<reference evidence="5 6" key="1">
    <citation type="submission" date="2020-08" db="EMBL/GenBank/DDBJ databases">
        <title>Genome public.</title>
        <authorList>
            <person name="Liu C."/>
            <person name="Sun Q."/>
        </authorList>
    </citation>
    <scope>NUCLEOTIDE SEQUENCE [LARGE SCALE GENOMIC DNA]</scope>
    <source>
        <strain evidence="5 6">NSJ-36</strain>
    </source>
</reference>
<feature type="domain" description="Carboxyltransferase" evidence="4">
    <location>
        <begin position="24"/>
        <end position="302"/>
    </location>
</feature>
<evidence type="ECO:0000313" key="6">
    <source>
        <dbReference type="Proteomes" id="UP000647235"/>
    </source>
</evidence>
<dbReference type="SMART" id="SM00797">
    <property type="entry name" value="AHS2"/>
    <property type="match status" value="1"/>
</dbReference>
<accession>A0ABR7EWM0</accession>
<evidence type="ECO:0000256" key="3">
    <source>
        <dbReference type="ARBA" id="ARBA00022840"/>
    </source>
</evidence>
<dbReference type="PANTHER" id="PTHR43309">
    <property type="entry name" value="5-OXOPROLINASE SUBUNIT C"/>
    <property type="match status" value="1"/>
</dbReference>
<evidence type="ECO:0000259" key="4">
    <source>
        <dbReference type="SMART" id="SM00797"/>
    </source>
</evidence>
<keyword evidence="6" id="KW-1185">Reference proteome</keyword>
<dbReference type="EMBL" id="JACOOY010000006">
    <property type="protein sequence ID" value="MBC5664905.1"/>
    <property type="molecule type" value="Genomic_DNA"/>
</dbReference>
<protein>
    <submittedName>
        <fullName evidence="5">Biotin-dependent carboxyltransferase family protein</fullName>
    </submittedName>
</protein>
<dbReference type="InterPro" id="IPR029000">
    <property type="entry name" value="Cyclophilin-like_dom_sf"/>
</dbReference>
<dbReference type="Gene3D" id="2.40.100.10">
    <property type="entry name" value="Cyclophilin-like"/>
    <property type="match status" value="1"/>
</dbReference>
<dbReference type="RefSeq" id="WP_186855690.1">
    <property type="nucleotide sequence ID" value="NZ_JACOOY010000006.1"/>
</dbReference>
<proteinExistence type="predicted"/>
<dbReference type="InterPro" id="IPR003778">
    <property type="entry name" value="CT_A_B"/>
</dbReference>
<evidence type="ECO:0000313" key="5">
    <source>
        <dbReference type="EMBL" id="MBC5664905.1"/>
    </source>
</evidence>
<comment type="caution">
    <text evidence="5">The sequence shown here is derived from an EMBL/GenBank/DDBJ whole genome shotgun (WGS) entry which is preliminary data.</text>
</comment>
<keyword evidence="1" id="KW-0547">Nucleotide-binding</keyword>
<evidence type="ECO:0000256" key="2">
    <source>
        <dbReference type="ARBA" id="ARBA00022801"/>
    </source>
</evidence>
<sequence>MSVKVVIPGPLTTVQDAGRYGYMNSGIGTSGVMDEVSYKKANYLVGNENGEAVLEVTLFGGTMEFTEDAVIAVTGATMDVKINEEPTEMYRAYQVKAGDVLSLGMVTAGCRTYVAFAGGIDVPVVLGSRSTNLKCKMGGYEGRALAAGDIFEIGKNGRSYEALKDRMAKPDVYTSPITVRVIEGPQEEYFTEAGKKTFYNETYTISDQSDRMGYRMEGAPIESVNGTDIISDGIALGSIQVPTNGKPIILLADRQTTGGYAKIATVCSFDIPKLVQGKPGDQVRFQKISLDEAAKIWKTESGER</sequence>